<keyword evidence="4" id="KW-1185">Reference proteome</keyword>
<dbReference type="EMBL" id="QGGU01000005">
    <property type="protein sequence ID" value="PWK51795.1"/>
    <property type="molecule type" value="Genomic_DNA"/>
</dbReference>
<keyword evidence="1" id="KW-1133">Transmembrane helix</keyword>
<sequence length="144" mass="16015">MKAILSAVAILLAVFSFLSPTFAYAEVELTPAEQANSEGYFTLRWKGSVSESMVLEMSTASSFDTVEHQYPVTRLQSITLSGYDNGLYHFRLYDPEKAEYSNAVTVSVEHRSLSLAIKLFFLGAVLFVTLVVIILFSSRKNNSI</sequence>
<keyword evidence="1" id="KW-0472">Membrane</keyword>
<comment type="caution">
    <text evidence="3">The sequence shown here is derived from an EMBL/GenBank/DDBJ whole genome shotgun (WGS) entry which is preliminary data.</text>
</comment>
<proteinExistence type="predicted"/>
<evidence type="ECO:0000256" key="2">
    <source>
        <dbReference type="SAM" id="SignalP"/>
    </source>
</evidence>
<dbReference type="AlphaFoldDB" id="A0A316FUP0"/>
<organism evidence="3 4">
    <name type="scientific">Pleionea mediterranea</name>
    <dbReference type="NCBI Taxonomy" id="523701"/>
    <lineage>
        <taxon>Bacteria</taxon>
        <taxon>Pseudomonadati</taxon>
        <taxon>Pseudomonadota</taxon>
        <taxon>Gammaproteobacteria</taxon>
        <taxon>Oceanospirillales</taxon>
        <taxon>Pleioneaceae</taxon>
        <taxon>Pleionea</taxon>
    </lineage>
</organism>
<accession>A0A316FUP0</accession>
<feature type="transmembrane region" description="Helical" evidence="1">
    <location>
        <begin position="115"/>
        <end position="136"/>
    </location>
</feature>
<name>A0A316FUP0_9GAMM</name>
<gene>
    <name evidence="3" type="ORF">C8D97_105110</name>
</gene>
<reference evidence="3 4" key="1">
    <citation type="submission" date="2018-05" db="EMBL/GenBank/DDBJ databases">
        <title>Genomic Encyclopedia of Type Strains, Phase IV (KMG-IV): sequencing the most valuable type-strain genomes for metagenomic binning, comparative biology and taxonomic classification.</title>
        <authorList>
            <person name="Goeker M."/>
        </authorList>
    </citation>
    <scope>NUCLEOTIDE SEQUENCE [LARGE SCALE GENOMIC DNA]</scope>
    <source>
        <strain evidence="3 4">DSM 25350</strain>
    </source>
</reference>
<evidence type="ECO:0000313" key="4">
    <source>
        <dbReference type="Proteomes" id="UP000245790"/>
    </source>
</evidence>
<protein>
    <submittedName>
        <fullName evidence="3">Uncharacterized protein</fullName>
    </submittedName>
</protein>
<evidence type="ECO:0000256" key="1">
    <source>
        <dbReference type="SAM" id="Phobius"/>
    </source>
</evidence>
<evidence type="ECO:0000313" key="3">
    <source>
        <dbReference type="EMBL" id="PWK51795.1"/>
    </source>
</evidence>
<keyword evidence="2" id="KW-0732">Signal</keyword>
<keyword evidence="1" id="KW-0812">Transmembrane</keyword>
<dbReference type="Proteomes" id="UP000245790">
    <property type="component" value="Unassembled WGS sequence"/>
</dbReference>
<dbReference type="OrthoDB" id="6194313at2"/>
<feature type="chain" id="PRO_5016412062" evidence="2">
    <location>
        <begin position="26"/>
        <end position="144"/>
    </location>
</feature>
<dbReference type="RefSeq" id="WP_109763187.1">
    <property type="nucleotide sequence ID" value="NZ_QGGU01000005.1"/>
</dbReference>
<feature type="signal peptide" evidence="2">
    <location>
        <begin position="1"/>
        <end position="25"/>
    </location>
</feature>